<evidence type="ECO:0000313" key="9">
    <source>
        <dbReference type="EnsemblMetazoa" id="MESCA009686-PA"/>
    </source>
</evidence>
<evidence type="ECO:0000256" key="2">
    <source>
        <dbReference type="ARBA" id="ARBA00005327"/>
    </source>
</evidence>
<evidence type="ECO:0000256" key="3">
    <source>
        <dbReference type="ARBA" id="ARBA00022475"/>
    </source>
</evidence>
<feature type="transmembrane region" description="Helical" evidence="8">
    <location>
        <begin position="57"/>
        <end position="74"/>
    </location>
</feature>
<comment type="similarity">
    <text evidence="2">Belongs to the insect chemoreceptor superfamily. Gustatory receptor (GR) family. Gr5a subfamily.</text>
</comment>
<dbReference type="GO" id="GO:0033041">
    <property type="term" value="F:sweet taste receptor activity"/>
    <property type="evidence" value="ECO:0007669"/>
    <property type="project" value="TreeGrafter"/>
</dbReference>
<evidence type="ECO:0000256" key="1">
    <source>
        <dbReference type="ARBA" id="ARBA00004651"/>
    </source>
</evidence>
<organism evidence="9 10">
    <name type="scientific">Megaselia scalaris</name>
    <name type="common">Humpbacked fly</name>
    <name type="synonym">Phora scalaris</name>
    <dbReference type="NCBI Taxonomy" id="36166"/>
    <lineage>
        <taxon>Eukaryota</taxon>
        <taxon>Metazoa</taxon>
        <taxon>Ecdysozoa</taxon>
        <taxon>Arthropoda</taxon>
        <taxon>Hexapoda</taxon>
        <taxon>Insecta</taxon>
        <taxon>Pterygota</taxon>
        <taxon>Neoptera</taxon>
        <taxon>Endopterygota</taxon>
        <taxon>Diptera</taxon>
        <taxon>Brachycera</taxon>
        <taxon>Muscomorpha</taxon>
        <taxon>Platypezoidea</taxon>
        <taxon>Phoridae</taxon>
        <taxon>Megaseliini</taxon>
        <taxon>Megaselia</taxon>
    </lineage>
</organism>
<dbReference type="Pfam" id="PF06151">
    <property type="entry name" value="Trehalose_recp"/>
    <property type="match status" value="1"/>
</dbReference>
<dbReference type="EMBL" id="CAQQ02064433">
    <property type="status" value="NOT_ANNOTATED_CDS"/>
    <property type="molecule type" value="Genomic_DNA"/>
</dbReference>
<dbReference type="OMA" id="CHEIRAD"/>
<dbReference type="PIRSF" id="PIRSF038981">
    <property type="entry name" value="GRP"/>
    <property type="match status" value="1"/>
</dbReference>
<reference evidence="9" key="2">
    <citation type="submission" date="2015-06" db="UniProtKB">
        <authorList>
            <consortium name="EnsemblMetazoa"/>
        </authorList>
    </citation>
    <scope>IDENTIFICATION</scope>
</reference>
<proteinExistence type="inferred from homology"/>
<feature type="transmembrane region" description="Helical" evidence="8">
    <location>
        <begin position="110"/>
        <end position="133"/>
    </location>
</feature>
<feature type="transmembrane region" description="Helical" evidence="8">
    <location>
        <begin position="238"/>
        <end position="258"/>
    </location>
</feature>
<keyword evidence="7" id="KW-0675">Receptor</keyword>
<evidence type="ECO:0008006" key="11">
    <source>
        <dbReference type="Google" id="ProtNLM"/>
    </source>
</evidence>
<feature type="transmembrane region" description="Helical" evidence="8">
    <location>
        <begin position="270"/>
        <end position="292"/>
    </location>
</feature>
<dbReference type="PANTHER" id="PTHR21421">
    <property type="entry name" value="GUSTATORY RECEPTOR"/>
    <property type="match status" value="1"/>
</dbReference>
<dbReference type="InterPro" id="IPR009318">
    <property type="entry name" value="Gustatory_rcpt"/>
</dbReference>
<evidence type="ECO:0000256" key="6">
    <source>
        <dbReference type="ARBA" id="ARBA00023136"/>
    </source>
</evidence>
<accession>T1H0K6</accession>
<dbReference type="PANTHER" id="PTHR21421:SF29">
    <property type="entry name" value="GUSTATORY RECEPTOR 5A FOR TREHALOSE-RELATED"/>
    <property type="match status" value="1"/>
</dbReference>
<evidence type="ECO:0000313" key="10">
    <source>
        <dbReference type="Proteomes" id="UP000015102"/>
    </source>
</evidence>
<dbReference type="EMBL" id="CAQQ02064434">
    <property type="status" value="NOT_ANNOTATED_CDS"/>
    <property type="molecule type" value="Genomic_DNA"/>
</dbReference>
<keyword evidence="3" id="KW-1003">Cell membrane</keyword>
<dbReference type="EnsemblMetazoa" id="MESCA009686-RA">
    <property type="protein sequence ID" value="MESCA009686-PA"/>
    <property type="gene ID" value="MESCA009686"/>
</dbReference>
<keyword evidence="4 8" id="KW-0812">Transmembrane</keyword>
<reference evidence="10" key="1">
    <citation type="submission" date="2013-02" db="EMBL/GenBank/DDBJ databases">
        <authorList>
            <person name="Hughes D."/>
        </authorList>
    </citation>
    <scope>NUCLEOTIDE SEQUENCE</scope>
    <source>
        <strain>Durham</strain>
        <strain evidence="10">NC isolate 2 -- Noor lab</strain>
    </source>
</reference>
<feature type="transmembrane region" description="Helical" evidence="8">
    <location>
        <begin position="174"/>
        <end position="193"/>
    </location>
</feature>
<dbReference type="STRING" id="36166.T1H0K6"/>
<keyword evidence="10" id="KW-1185">Reference proteome</keyword>
<dbReference type="EMBL" id="CAQQ02064432">
    <property type="status" value="NOT_ANNOTATED_CDS"/>
    <property type="molecule type" value="Genomic_DNA"/>
</dbReference>
<dbReference type="GO" id="GO:0005886">
    <property type="term" value="C:plasma membrane"/>
    <property type="evidence" value="ECO:0007669"/>
    <property type="project" value="UniProtKB-SubCell"/>
</dbReference>
<comment type="subcellular location">
    <subcellularLocation>
        <location evidence="1">Cell membrane</location>
        <topology evidence="1">Multi-pass membrane protein</topology>
    </subcellularLocation>
</comment>
<dbReference type="HOGENOM" id="CLU_043581_1_0_1"/>
<evidence type="ECO:0000256" key="7">
    <source>
        <dbReference type="ARBA" id="ARBA00023170"/>
    </source>
</evidence>
<keyword evidence="5 8" id="KW-1133">Transmembrane helix</keyword>
<dbReference type="Proteomes" id="UP000015102">
    <property type="component" value="Unassembled WGS sequence"/>
</dbReference>
<keyword evidence="6 8" id="KW-0472">Membrane</keyword>
<evidence type="ECO:0000256" key="4">
    <source>
        <dbReference type="ARBA" id="ARBA00022692"/>
    </source>
</evidence>
<evidence type="ECO:0000256" key="5">
    <source>
        <dbReference type="ARBA" id="ARBA00022989"/>
    </source>
</evidence>
<feature type="transmembrane region" description="Helical" evidence="8">
    <location>
        <begin position="21"/>
        <end position="45"/>
    </location>
</feature>
<dbReference type="AlphaFoldDB" id="T1H0K6"/>
<name>T1H0K6_MEGSC</name>
<evidence type="ECO:0000256" key="8">
    <source>
        <dbReference type="SAM" id="Phobius"/>
    </source>
</evidence>
<sequence>MPVKGIKCKNAENLSFSWKNFRTISCVLFIISTIIDTGFTCYMVFDQPFQFSKIEPVVFHIVLFLVILNLLKLSRKWNTMIKKWLRVEEILPQYEKAAERTVLSRRINSIAIVFFMSALVEHLLSVISAIHFANYCPARKDPIESYLFSSSNQLFYVFDYNTIIAWLGKMENVLLTFTWNFTDVFLMIIGVALSSKFQQVNDHLEKHKHEHKPQEFWEQSRIQYRRVCNLVEEMDDEVSMIVLLSFTNNLYFICMQFLKSINEMPSMAHAIYFYFSLGFLVGRTLAVSLYLADINDKSKITLSIIRHVPEKTWCPELIRFCHEIRADLMALSGMKFFNVTRKLVL</sequence>
<dbReference type="EMBL" id="CAQQ02064435">
    <property type="status" value="NOT_ANNOTATED_CDS"/>
    <property type="molecule type" value="Genomic_DNA"/>
</dbReference>
<protein>
    <recommendedName>
        <fullName evidence="11">Gustatory receptor</fullName>
    </recommendedName>
</protein>